<keyword evidence="1" id="KW-1133">Transmembrane helix</keyword>
<keyword evidence="1" id="KW-0472">Membrane</keyword>
<dbReference type="STRING" id="1331007.AALB_0062"/>
<organism evidence="2 3">
    <name type="scientific">Agarivorans albus MKT 106</name>
    <dbReference type="NCBI Taxonomy" id="1331007"/>
    <lineage>
        <taxon>Bacteria</taxon>
        <taxon>Pseudomonadati</taxon>
        <taxon>Pseudomonadota</taxon>
        <taxon>Gammaproteobacteria</taxon>
        <taxon>Alteromonadales</taxon>
        <taxon>Alteromonadaceae</taxon>
        <taxon>Agarivorans</taxon>
    </lineage>
</organism>
<evidence type="ECO:0000313" key="3">
    <source>
        <dbReference type="Proteomes" id="UP000014461"/>
    </source>
</evidence>
<protein>
    <submittedName>
        <fullName evidence="2">Uncharacterized protein</fullName>
    </submittedName>
</protein>
<keyword evidence="3" id="KW-1185">Reference proteome</keyword>
<proteinExistence type="predicted"/>
<sequence length="57" mass="6281">MAFRVDFAPIYGLFIQGSGSNVYLACTGLAALKAIFSRTKSNRERQKPQVKQFGNLA</sequence>
<dbReference type="EMBL" id="BARX01000001">
    <property type="protein sequence ID" value="GAC99981.1"/>
    <property type="molecule type" value="Genomic_DNA"/>
</dbReference>
<feature type="transmembrane region" description="Helical" evidence="1">
    <location>
        <begin position="20"/>
        <end position="36"/>
    </location>
</feature>
<comment type="caution">
    <text evidence="2">The sequence shown here is derived from an EMBL/GenBank/DDBJ whole genome shotgun (WGS) entry which is preliminary data.</text>
</comment>
<dbReference type="AlphaFoldDB" id="R9PF55"/>
<gene>
    <name evidence="2" type="ORF">AALB_0062</name>
</gene>
<accession>R9PF55</accession>
<evidence type="ECO:0000256" key="1">
    <source>
        <dbReference type="SAM" id="Phobius"/>
    </source>
</evidence>
<evidence type="ECO:0000313" key="2">
    <source>
        <dbReference type="EMBL" id="GAC99981.1"/>
    </source>
</evidence>
<reference evidence="2" key="1">
    <citation type="journal article" date="2013" name="Genome Announc.">
        <title>Draft Genome Sequence of Agarivorans albus Strain MKT 106T, an Agarolytic Marine Bacterium.</title>
        <authorList>
            <person name="Yasuike M."/>
            <person name="Nakamura Y."/>
            <person name="Kai W."/>
            <person name="Fujiwara A."/>
            <person name="Fukui Y."/>
            <person name="Satomi M."/>
            <person name="Sano M."/>
        </authorList>
    </citation>
    <scope>NUCLEOTIDE SEQUENCE [LARGE SCALE GENOMIC DNA]</scope>
</reference>
<dbReference type="Proteomes" id="UP000014461">
    <property type="component" value="Unassembled WGS sequence"/>
</dbReference>
<name>R9PF55_AGAAL</name>
<keyword evidence="1" id="KW-0812">Transmembrane</keyword>